<dbReference type="Pfam" id="PF01391">
    <property type="entry name" value="Collagen"/>
    <property type="match status" value="1"/>
</dbReference>
<gene>
    <name evidence="2" type="ORF">za3_1</name>
</gene>
<dbReference type="InterPro" id="IPR050149">
    <property type="entry name" value="Collagen_superfamily"/>
</dbReference>
<dbReference type="InterPro" id="IPR008160">
    <property type="entry name" value="Collagen"/>
</dbReference>
<name>A0A2P1EHI7_9VIRU</name>
<dbReference type="GO" id="GO:0005615">
    <property type="term" value="C:extracellular space"/>
    <property type="evidence" value="ECO:0007669"/>
    <property type="project" value="TreeGrafter"/>
</dbReference>
<dbReference type="PANTHER" id="PTHR24023">
    <property type="entry name" value="COLLAGEN ALPHA"/>
    <property type="match status" value="1"/>
</dbReference>
<dbReference type="GO" id="GO:0031012">
    <property type="term" value="C:extracellular matrix"/>
    <property type="evidence" value="ECO:0007669"/>
    <property type="project" value="TreeGrafter"/>
</dbReference>
<reference evidence="2" key="1">
    <citation type="journal article" date="2019" name="ISME J.">
        <title>Exploration of the propagation of transpovirons within Mimiviridae reveals a unique example of commensalism in the viral world.</title>
        <authorList>
            <person name="Jeudy S."/>
            <person name="Bertaux L."/>
            <person name="Alempic J.-M."/>
            <person name="Lartigue A."/>
            <person name="Legendre M."/>
            <person name="Belmudes L."/>
            <person name="Santini S."/>
            <person name="Philippe N."/>
            <person name="Beucher L."/>
            <person name="Biondi E.G."/>
            <person name="Juul S."/>
            <person name="Turner D.J."/>
            <person name="Coute Y."/>
            <person name="Claverie J.-M."/>
            <person name="Abergel C."/>
        </authorList>
    </citation>
    <scope>NUCLEOTIDE SEQUENCE</scope>
    <source>
        <strain evidence="2">Z.vigne</strain>
    </source>
</reference>
<organism evidence="2">
    <name type="scientific">Zamilon virus</name>
    <dbReference type="NCBI Taxonomy" id="1411887"/>
    <lineage>
        <taxon>Viruses</taxon>
        <taxon>Varidnaviria</taxon>
        <taxon>Bamfordvirae</taxon>
        <taxon>Preplasmiviricota</taxon>
        <taxon>Polisuviricotina</taxon>
        <taxon>Virophaviricetes</taxon>
        <taxon>Mividavirales</taxon>
        <taxon>Sputniviroviridae</taxon>
        <taxon>Sputnikvirus</taxon>
        <taxon>Sputnikvirus zamilonense</taxon>
        <taxon>Mimivirus-dependent virus Zamilon</taxon>
    </lineage>
</organism>
<keyword evidence="2" id="KW-0176">Collagen</keyword>
<sequence>MSLSTLFSPNTYNINSKSHTLNNLPSNPTNLNNTIWSNNAHNPPHLMFGSTDLSNGGGGGGDKGEKGDKGEAGTNGLKGEVGSNGLKGDTGSGDKGLKGDAGLDGLKGDIGSNGLKGNPGNDGLKGETGSGDKGQKGDAGLDGSNGLKGETGIGIKGDQGSKGDVGIKGDSGSGSVVGIAWTPVITNSSVSANATLNSVSGYYTKNGDIITAGAVFSVNLTSASSGNSTVTFTTSIPVAAVSTFITKPAVVIISSGVAFSQATGSVKLYIIPTPTTARTFNIYASSTGLDVAIGNLYYINVIMQYTTL</sequence>
<feature type="region of interest" description="Disordered" evidence="1">
    <location>
        <begin position="1"/>
        <end position="26"/>
    </location>
</feature>
<dbReference type="GO" id="GO:0030020">
    <property type="term" value="F:extracellular matrix structural constituent conferring tensile strength"/>
    <property type="evidence" value="ECO:0007669"/>
    <property type="project" value="TreeGrafter"/>
</dbReference>
<dbReference type="EMBL" id="MG807318">
    <property type="protein sequence ID" value="AVL93341.2"/>
    <property type="molecule type" value="Genomic_DNA"/>
</dbReference>
<feature type="compositionally biased region" description="Basic and acidic residues" evidence="1">
    <location>
        <begin position="62"/>
        <end position="71"/>
    </location>
</feature>
<dbReference type="PANTHER" id="PTHR24023:SF1082">
    <property type="entry name" value="COLLAGEN TRIPLE HELIX REPEAT"/>
    <property type="match status" value="1"/>
</dbReference>
<protein>
    <submittedName>
        <fullName evidence="2">Collagen-like protein</fullName>
    </submittedName>
</protein>
<dbReference type="GO" id="GO:0030198">
    <property type="term" value="P:extracellular matrix organization"/>
    <property type="evidence" value="ECO:0007669"/>
    <property type="project" value="TreeGrafter"/>
</dbReference>
<feature type="compositionally biased region" description="Polar residues" evidence="1">
    <location>
        <begin position="1"/>
        <end position="19"/>
    </location>
</feature>
<proteinExistence type="predicted"/>
<feature type="region of interest" description="Disordered" evidence="1">
    <location>
        <begin position="42"/>
        <end position="167"/>
    </location>
</feature>
<accession>A0A2P1EHI7</accession>
<dbReference type="Proteomes" id="UP000241790">
    <property type="component" value="Segment"/>
</dbReference>
<evidence type="ECO:0000313" key="2">
    <source>
        <dbReference type="EMBL" id="AVL93341.2"/>
    </source>
</evidence>
<evidence type="ECO:0000256" key="1">
    <source>
        <dbReference type="SAM" id="MobiDB-lite"/>
    </source>
</evidence>